<dbReference type="EMBL" id="WTYZ01000001">
    <property type="protein sequence ID" value="MXO82099.1"/>
    <property type="molecule type" value="Genomic_DNA"/>
</dbReference>
<feature type="domain" description="N-acetyltransferase" evidence="1">
    <location>
        <begin position="11"/>
        <end position="181"/>
    </location>
</feature>
<comment type="caution">
    <text evidence="2">The sequence shown here is derived from an EMBL/GenBank/DDBJ whole genome shotgun (WGS) entry which is preliminary data.</text>
</comment>
<name>A0A844Z865_9SPHN</name>
<dbReference type="OrthoDB" id="6293260at2"/>
<dbReference type="PANTHER" id="PTHR43792:SF1">
    <property type="entry name" value="N-ACETYLTRANSFERASE DOMAIN-CONTAINING PROTEIN"/>
    <property type="match status" value="1"/>
</dbReference>
<dbReference type="Gene3D" id="3.40.630.30">
    <property type="match status" value="1"/>
</dbReference>
<dbReference type="PROSITE" id="PS51186">
    <property type="entry name" value="GNAT"/>
    <property type="match status" value="1"/>
</dbReference>
<gene>
    <name evidence="2" type="ORF">GRI35_01765</name>
</gene>
<evidence type="ECO:0000313" key="3">
    <source>
        <dbReference type="Proteomes" id="UP000460290"/>
    </source>
</evidence>
<proteinExistence type="predicted"/>
<accession>A0A844Z865</accession>
<protein>
    <submittedName>
        <fullName evidence="2">GNAT family N-acetyltransferase</fullName>
    </submittedName>
</protein>
<dbReference type="AlphaFoldDB" id="A0A844Z865"/>
<dbReference type="InterPro" id="IPR016181">
    <property type="entry name" value="Acyl_CoA_acyltransferase"/>
</dbReference>
<dbReference type="GO" id="GO:0016747">
    <property type="term" value="F:acyltransferase activity, transferring groups other than amino-acyl groups"/>
    <property type="evidence" value="ECO:0007669"/>
    <property type="project" value="InterPro"/>
</dbReference>
<reference evidence="2 3" key="1">
    <citation type="submission" date="2019-12" db="EMBL/GenBank/DDBJ databases">
        <title>Genomic-based taxomic classification of the family Erythrobacteraceae.</title>
        <authorList>
            <person name="Xu L."/>
        </authorList>
    </citation>
    <scope>NUCLEOTIDE SEQUENCE [LARGE SCALE GENOMIC DNA]</scope>
    <source>
        <strain evidence="2 3">KCTC 42006</strain>
    </source>
</reference>
<dbReference type="InterPro" id="IPR051531">
    <property type="entry name" value="N-acetyltransferase"/>
</dbReference>
<evidence type="ECO:0000259" key="1">
    <source>
        <dbReference type="PROSITE" id="PS51186"/>
    </source>
</evidence>
<dbReference type="Proteomes" id="UP000460290">
    <property type="component" value="Unassembled WGS sequence"/>
</dbReference>
<keyword evidence="2" id="KW-0808">Transferase</keyword>
<dbReference type="PANTHER" id="PTHR43792">
    <property type="entry name" value="GNAT FAMILY, PUTATIVE (AFU_ORTHOLOGUE AFUA_3G00765)-RELATED-RELATED"/>
    <property type="match status" value="1"/>
</dbReference>
<dbReference type="InterPro" id="IPR000182">
    <property type="entry name" value="GNAT_dom"/>
</dbReference>
<dbReference type="SUPFAM" id="SSF55729">
    <property type="entry name" value="Acyl-CoA N-acyltransferases (Nat)"/>
    <property type="match status" value="1"/>
</dbReference>
<keyword evidence="3" id="KW-1185">Reference proteome</keyword>
<organism evidence="2 3">
    <name type="scientific">Pontixanthobacter aestiaquae</name>
    <dbReference type="NCBI Taxonomy" id="1509367"/>
    <lineage>
        <taxon>Bacteria</taxon>
        <taxon>Pseudomonadati</taxon>
        <taxon>Pseudomonadota</taxon>
        <taxon>Alphaproteobacteria</taxon>
        <taxon>Sphingomonadales</taxon>
        <taxon>Erythrobacteraceae</taxon>
        <taxon>Pontixanthobacter</taxon>
    </lineage>
</organism>
<dbReference type="Pfam" id="PF13302">
    <property type="entry name" value="Acetyltransf_3"/>
    <property type="match status" value="1"/>
</dbReference>
<sequence>MDGFRYETERLILRDWREEDWPPFLEHTNTPAVMRWLGGVLGADKQAWMRRRLEGYRRDHAFTFWVLERKQDGGHLAGEIIGFCGLKMSNQDGGPMGEHEIGWRLREDAWGKGYALEAAQASLKVGFERFQAPHIIALTVDGNAGSWGLMERLGMKRRNDLDFESNDFSDEDSTIIVYRIDRHDWRKVH</sequence>
<evidence type="ECO:0000313" key="2">
    <source>
        <dbReference type="EMBL" id="MXO82099.1"/>
    </source>
</evidence>